<dbReference type="EC" id="3.7.1.2" evidence="5"/>
<comment type="pathway">
    <text evidence="3">Amino-acid degradation; L-phenylalanine degradation; acetoacetate and fumarate from L-phenylalanine: step 6/6.</text>
</comment>
<dbReference type="FunFam" id="3.90.850.10:FF:000004">
    <property type="entry name" value="Fumarylacetoacetase"/>
    <property type="match status" value="1"/>
</dbReference>
<reference evidence="17" key="1">
    <citation type="journal article" date="2014" name="Int. J. Syst. Evol. Microbiol.">
        <title>Complete genome sequence of Corynebacterium casei LMG S-19264T (=DSM 44701T), isolated from a smear-ripened cheese.</title>
        <authorList>
            <consortium name="US DOE Joint Genome Institute (JGI-PGF)"/>
            <person name="Walter F."/>
            <person name="Albersmeier A."/>
            <person name="Kalinowski J."/>
            <person name="Ruckert C."/>
        </authorList>
    </citation>
    <scope>NUCLEOTIDE SEQUENCE</scope>
    <source>
        <strain evidence="17">CGMCC 1.15958</strain>
    </source>
</reference>
<evidence type="ECO:0000256" key="11">
    <source>
        <dbReference type="ARBA" id="ARBA00023232"/>
    </source>
</evidence>
<dbReference type="AlphaFoldDB" id="A0A916YSI2"/>
<dbReference type="InterPro" id="IPR015377">
    <property type="entry name" value="Fumarylacetoacetase_N"/>
</dbReference>
<feature type="binding site" evidence="14">
    <location>
        <position position="120"/>
    </location>
    <ligand>
        <name>Ca(2+)</name>
        <dbReference type="ChEBI" id="CHEBI:29108"/>
    </ligand>
</feature>
<evidence type="ECO:0000256" key="9">
    <source>
        <dbReference type="ARBA" id="ARBA00022842"/>
    </source>
</evidence>
<dbReference type="RefSeq" id="WP_188766363.1">
    <property type="nucleotide sequence ID" value="NZ_BMKK01000004.1"/>
</dbReference>
<dbReference type="Gene3D" id="3.90.850.10">
    <property type="entry name" value="Fumarylacetoacetase-like, C-terminal domain"/>
    <property type="match status" value="1"/>
</dbReference>
<feature type="binding site" evidence="14">
    <location>
        <position position="226"/>
    </location>
    <ligand>
        <name>Ca(2+)</name>
        <dbReference type="ChEBI" id="CHEBI:29108"/>
    </ligand>
</feature>
<evidence type="ECO:0000313" key="18">
    <source>
        <dbReference type="Proteomes" id="UP000609064"/>
    </source>
</evidence>
<keyword evidence="7" id="KW-0378">Hydrolase</keyword>
<dbReference type="Pfam" id="PF01557">
    <property type="entry name" value="FAA_hydrolase"/>
    <property type="match status" value="1"/>
</dbReference>
<keyword evidence="6 14" id="KW-0479">Metal-binding</keyword>
<keyword evidence="18" id="KW-1185">Reference proteome</keyword>
<dbReference type="Proteomes" id="UP000609064">
    <property type="component" value="Unassembled WGS sequence"/>
</dbReference>
<keyword evidence="10" id="KW-0828">Tyrosine catabolism</keyword>
<dbReference type="Gene3D" id="2.30.30.230">
    <property type="entry name" value="Fumarylacetoacetase, N-terminal domain"/>
    <property type="match status" value="1"/>
</dbReference>
<proteinExistence type="inferred from homology"/>
<feature type="binding site" evidence="14">
    <location>
        <position position="226"/>
    </location>
    <ligand>
        <name>Mg(2+)</name>
        <dbReference type="ChEBI" id="CHEBI:18420"/>
    </ligand>
</feature>
<feature type="binding site" evidence="14">
    <location>
        <position position="192"/>
    </location>
    <ligand>
        <name>Ca(2+)</name>
        <dbReference type="ChEBI" id="CHEBI:29108"/>
    </ligand>
</feature>
<dbReference type="SUPFAM" id="SSF56529">
    <property type="entry name" value="FAH"/>
    <property type="match status" value="1"/>
</dbReference>
<gene>
    <name evidence="17" type="primary">hmgB</name>
    <name evidence="17" type="ORF">GCM10011514_24400</name>
</gene>
<evidence type="ECO:0000256" key="2">
    <source>
        <dbReference type="ARBA" id="ARBA00001946"/>
    </source>
</evidence>
<evidence type="ECO:0000256" key="5">
    <source>
        <dbReference type="ARBA" id="ARBA00012094"/>
    </source>
</evidence>
<keyword evidence="9 14" id="KW-0460">Magnesium</keyword>
<feature type="active site" description="Proton acceptor" evidence="12">
    <location>
        <position position="127"/>
    </location>
</feature>
<feature type="binding site" evidence="13">
    <location>
        <position position="337"/>
    </location>
    <ligand>
        <name>substrate</name>
    </ligand>
</feature>
<dbReference type="PANTHER" id="PTHR43069">
    <property type="entry name" value="FUMARYLACETOACETASE"/>
    <property type="match status" value="1"/>
</dbReference>
<comment type="cofactor">
    <cofactor evidence="2 14">
        <name>Mg(2+)</name>
        <dbReference type="ChEBI" id="CHEBI:18420"/>
    </cofactor>
</comment>
<dbReference type="NCBIfam" id="TIGR01266">
    <property type="entry name" value="fum_ac_acetase"/>
    <property type="match status" value="1"/>
</dbReference>
<comment type="caution">
    <text evidence="17">The sequence shown here is derived from an EMBL/GenBank/DDBJ whole genome shotgun (WGS) entry which is preliminary data.</text>
</comment>
<feature type="binding site" evidence="13">
    <location>
        <position position="136"/>
    </location>
    <ligand>
        <name>substrate</name>
    </ligand>
</feature>
<sequence length="400" mass="44788">MNTWLDIAVDCDFSIYNLPFGIFSTHKKKPQVGVRIGNYVIDLEQTRKLGLLNIPRNICNQSSLNPFIGLGKKRTNAVRMQLQEWLTQENSPLKRHFDHVFHKISDVKMHLPVKIGDYTDFYSSIEHATNAGKIFRPDNPLYPNWKHIPIAYHGRASSIVVSGTPIYRPQGQFKPADAQTPIFGYTKELDFELEIGAIIGRNSEHGKSISTAEAEEYVFGLVLFNDWSARDIQRWETLPLGPFLGKNFASSISPWVVTLEALEGFRVQGPIQEPQPLPYLQVEGIRNFDIQLSAKLNETTITNTNFKFMYWNIAQQVAHHTVNGCNLKIGDILASGTISGSKVGSFGSLLELTWAGKNQITLTNGETRTYLENGDTLTLAGFCEKGGKRVGFGEVVGQII</sequence>
<evidence type="ECO:0000256" key="7">
    <source>
        <dbReference type="ARBA" id="ARBA00022801"/>
    </source>
</evidence>
<feature type="binding site" evidence="14">
    <location>
        <position position="194"/>
    </location>
    <ligand>
        <name>Ca(2+)</name>
        <dbReference type="ChEBI" id="CHEBI:29108"/>
    </ligand>
</feature>
<evidence type="ECO:0000313" key="17">
    <source>
        <dbReference type="EMBL" id="GGD59542.1"/>
    </source>
</evidence>
<feature type="domain" description="Fumarylacetoacetase N-terminal" evidence="16">
    <location>
        <begin position="17"/>
        <end position="112"/>
    </location>
</feature>
<dbReference type="InterPro" id="IPR036663">
    <property type="entry name" value="Fumarylacetoacetase_C_sf"/>
</dbReference>
<dbReference type="PANTHER" id="PTHR43069:SF2">
    <property type="entry name" value="FUMARYLACETOACETASE"/>
    <property type="match status" value="1"/>
</dbReference>
<dbReference type="SUPFAM" id="SSF63433">
    <property type="entry name" value="Fumarylacetoacetate hydrolase, FAH, N-terminal domain"/>
    <property type="match status" value="1"/>
</dbReference>
<feature type="binding site" evidence="14">
    <location>
        <position position="250"/>
    </location>
    <ligand>
        <name>Mg(2+)</name>
        <dbReference type="ChEBI" id="CHEBI:18420"/>
    </ligand>
</feature>
<dbReference type="GO" id="GO:0046872">
    <property type="term" value="F:metal ion binding"/>
    <property type="evidence" value="ECO:0007669"/>
    <property type="project" value="UniProtKB-KW"/>
</dbReference>
<evidence type="ECO:0000256" key="10">
    <source>
        <dbReference type="ARBA" id="ARBA00022878"/>
    </source>
</evidence>
<dbReference type="GO" id="GO:0004334">
    <property type="term" value="F:fumarylacetoacetase activity"/>
    <property type="evidence" value="ECO:0007669"/>
    <property type="project" value="UniProtKB-EC"/>
</dbReference>
<evidence type="ECO:0000256" key="8">
    <source>
        <dbReference type="ARBA" id="ARBA00022837"/>
    </source>
</evidence>
<evidence type="ECO:0000256" key="3">
    <source>
        <dbReference type="ARBA" id="ARBA00004782"/>
    </source>
</evidence>
<evidence type="ECO:0000256" key="14">
    <source>
        <dbReference type="PIRSR" id="PIRSR605959-3"/>
    </source>
</evidence>
<dbReference type="GO" id="GO:0006559">
    <property type="term" value="P:L-phenylalanine catabolic process"/>
    <property type="evidence" value="ECO:0007669"/>
    <property type="project" value="UniProtKB-KW"/>
</dbReference>
<accession>A0A916YSI2</accession>
<organism evidence="17 18">
    <name type="scientific">Emticicia aquatilis</name>
    <dbReference type="NCBI Taxonomy" id="1537369"/>
    <lineage>
        <taxon>Bacteria</taxon>
        <taxon>Pseudomonadati</taxon>
        <taxon>Bacteroidota</taxon>
        <taxon>Cytophagia</taxon>
        <taxon>Cytophagales</taxon>
        <taxon>Leadbetterellaceae</taxon>
        <taxon>Emticicia</taxon>
    </lineage>
</organism>
<keyword evidence="8 14" id="KW-0106">Calcium</keyword>
<evidence type="ECO:0000256" key="13">
    <source>
        <dbReference type="PIRSR" id="PIRSR605959-2"/>
    </source>
</evidence>
<dbReference type="InterPro" id="IPR005959">
    <property type="entry name" value="Fumarylacetoacetase"/>
</dbReference>
<evidence type="ECO:0000259" key="16">
    <source>
        <dbReference type="Pfam" id="PF09298"/>
    </source>
</evidence>
<dbReference type="InterPro" id="IPR011234">
    <property type="entry name" value="Fumarylacetoacetase-like_C"/>
</dbReference>
<dbReference type="EMBL" id="BMKK01000004">
    <property type="protein sequence ID" value="GGD59542.1"/>
    <property type="molecule type" value="Genomic_DNA"/>
</dbReference>
<dbReference type="GO" id="GO:1902000">
    <property type="term" value="P:homogentisate catabolic process"/>
    <property type="evidence" value="ECO:0007669"/>
    <property type="project" value="TreeGrafter"/>
</dbReference>
<feature type="domain" description="Fumarylacetoacetase-like C-terminal" evidence="15">
    <location>
        <begin position="119"/>
        <end position="380"/>
    </location>
</feature>
<protein>
    <recommendedName>
        <fullName evidence="5">fumarylacetoacetase</fullName>
        <ecNumber evidence="5">3.7.1.2</ecNumber>
    </recommendedName>
</protein>
<evidence type="ECO:0000256" key="6">
    <source>
        <dbReference type="ARBA" id="ARBA00022723"/>
    </source>
</evidence>
<name>A0A916YSI2_9BACT</name>
<evidence type="ECO:0000256" key="12">
    <source>
        <dbReference type="PIRSR" id="PIRSR605959-1"/>
    </source>
</evidence>
<reference evidence="17" key="2">
    <citation type="submission" date="2020-09" db="EMBL/GenBank/DDBJ databases">
        <authorList>
            <person name="Sun Q."/>
            <person name="Zhou Y."/>
        </authorList>
    </citation>
    <scope>NUCLEOTIDE SEQUENCE</scope>
    <source>
        <strain evidence="17">CGMCC 1.15958</strain>
    </source>
</reference>
<comment type="similarity">
    <text evidence="4">Belongs to the FAH family.</text>
</comment>
<feature type="binding site" evidence="13">
    <location>
        <position position="122"/>
    </location>
    <ligand>
        <name>substrate</name>
    </ligand>
</feature>
<dbReference type="InterPro" id="IPR036462">
    <property type="entry name" value="Fumarylacetoacetase_N_sf"/>
</dbReference>
<feature type="binding site" evidence="14">
    <location>
        <position position="246"/>
    </location>
    <ligand>
        <name>Mg(2+)</name>
        <dbReference type="ChEBI" id="CHEBI:18420"/>
    </ligand>
</feature>
<dbReference type="Pfam" id="PF09298">
    <property type="entry name" value="FAA_hydrolase_N"/>
    <property type="match status" value="1"/>
</dbReference>
<evidence type="ECO:0000259" key="15">
    <source>
        <dbReference type="Pfam" id="PF01557"/>
    </source>
</evidence>
<comment type="cofactor">
    <cofactor evidence="1 14">
        <name>Ca(2+)</name>
        <dbReference type="ChEBI" id="CHEBI:29108"/>
    </cofactor>
</comment>
<dbReference type="GO" id="GO:0006572">
    <property type="term" value="P:L-tyrosine catabolic process"/>
    <property type="evidence" value="ECO:0007669"/>
    <property type="project" value="UniProtKB-KW"/>
</dbReference>
<evidence type="ECO:0000256" key="1">
    <source>
        <dbReference type="ARBA" id="ARBA00001913"/>
    </source>
</evidence>
<keyword evidence="11" id="KW-0585">Phenylalanine catabolism</keyword>
<evidence type="ECO:0000256" key="4">
    <source>
        <dbReference type="ARBA" id="ARBA00010211"/>
    </source>
</evidence>
<feature type="binding site" evidence="13">
    <location>
        <position position="233"/>
    </location>
    <ligand>
        <name>substrate</name>
    </ligand>
</feature>